<organism evidence="1 2">
    <name type="scientific">Clavelina lepadiformis</name>
    <name type="common">Light-bulb sea squirt</name>
    <name type="synonym">Ascidia lepadiformis</name>
    <dbReference type="NCBI Taxonomy" id="159417"/>
    <lineage>
        <taxon>Eukaryota</taxon>
        <taxon>Metazoa</taxon>
        <taxon>Chordata</taxon>
        <taxon>Tunicata</taxon>
        <taxon>Ascidiacea</taxon>
        <taxon>Aplousobranchia</taxon>
        <taxon>Clavelinidae</taxon>
        <taxon>Clavelina</taxon>
    </lineage>
</organism>
<proteinExistence type="predicted"/>
<evidence type="ECO:0000313" key="2">
    <source>
        <dbReference type="Proteomes" id="UP001642483"/>
    </source>
</evidence>
<reference evidence="1 2" key="1">
    <citation type="submission" date="2024-02" db="EMBL/GenBank/DDBJ databases">
        <authorList>
            <person name="Daric V."/>
            <person name="Darras S."/>
        </authorList>
    </citation>
    <scope>NUCLEOTIDE SEQUENCE [LARGE SCALE GENOMIC DNA]</scope>
</reference>
<evidence type="ECO:0000313" key="1">
    <source>
        <dbReference type="EMBL" id="CAK8694331.1"/>
    </source>
</evidence>
<gene>
    <name evidence="1" type="ORF">CVLEPA_LOCUS27711</name>
</gene>
<sequence length="110" mass="12379">MIFAPSSRGRSPVYNKILPYRSSGTIGTYFNSQASLVDDQISIVTLSFPQINVVSPVLPRRFVFVWYGMLSFRLFFAIGQCFVESEKNSANVVALLWTGQTRNSLTKAIY</sequence>
<dbReference type="Proteomes" id="UP001642483">
    <property type="component" value="Unassembled WGS sequence"/>
</dbReference>
<protein>
    <submittedName>
        <fullName evidence="1">Uncharacterized protein</fullName>
    </submittedName>
</protein>
<comment type="caution">
    <text evidence="1">The sequence shown here is derived from an EMBL/GenBank/DDBJ whole genome shotgun (WGS) entry which is preliminary data.</text>
</comment>
<keyword evidence="2" id="KW-1185">Reference proteome</keyword>
<accession>A0ABP0GRG8</accession>
<dbReference type="EMBL" id="CAWYQH010000141">
    <property type="protein sequence ID" value="CAK8694331.1"/>
    <property type="molecule type" value="Genomic_DNA"/>
</dbReference>
<name>A0ABP0GRG8_CLALP</name>